<feature type="transmembrane region" description="Helical" evidence="1">
    <location>
        <begin position="114"/>
        <end position="131"/>
    </location>
</feature>
<feature type="transmembrane region" description="Helical" evidence="1">
    <location>
        <begin position="326"/>
        <end position="350"/>
    </location>
</feature>
<accession>A0A7V8N0A4</accession>
<keyword evidence="1" id="KW-0812">Transmembrane</keyword>
<comment type="caution">
    <text evidence="3">The sequence shown here is derived from an EMBL/GenBank/DDBJ whole genome shotgun (WGS) entry which is preliminary data.</text>
</comment>
<feature type="transmembrane region" description="Helical" evidence="1">
    <location>
        <begin position="221"/>
        <end position="241"/>
    </location>
</feature>
<feature type="transmembrane region" description="Helical" evidence="1">
    <location>
        <begin position="138"/>
        <end position="157"/>
    </location>
</feature>
<dbReference type="EMBL" id="JACBNY010000004">
    <property type="protein sequence ID" value="MBA0016339.1"/>
    <property type="molecule type" value="Genomic_DNA"/>
</dbReference>
<keyword evidence="1" id="KW-0472">Membrane</keyword>
<feature type="transmembrane region" description="Helical" evidence="1">
    <location>
        <begin position="247"/>
        <end position="266"/>
    </location>
</feature>
<proteinExistence type="predicted"/>
<protein>
    <submittedName>
        <fullName evidence="3">VanZ family protein</fullName>
    </submittedName>
</protein>
<dbReference type="PANTHER" id="PTHR36834">
    <property type="entry name" value="MEMBRANE PROTEIN-RELATED"/>
    <property type="match status" value="1"/>
</dbReference>
<evidence type="ECO:0000313" key="3">
    <source>
        <dbReference type="EMBL" id="MBA0016339.1"/>
    </source>
</evidence>
<dbReference type="Pfam" id="PF04892">
    <property type="entry name" value="VanZ"/>
    <property type="match status" value="1"/>
</dbReference>
<name>A0A7V8N0A4_9LACT</name>
<feature type="transmembrane region" description="Helical" evidence="1">
    <location>
        <begin position="43"/>
        <end position="66"/>
    </location>
</feature>
<dbReference type="InterPro" id="IPR006976">
    <property type="entry name" value="VanZ-like"/>
</dbReference>
<keyword evidence="4" id="KW-1185">Reference proteome</keyword>
<dbReference type="GeneID" id="303194699"/>
<reference evidence="3 4" key="1">
    <citation type="submission" date="2020-07" db="EMBL/GenBank/DDBJ databases">
        <authorList>
            <person name="Hilgarth M."/>
            <person name="Werum V."/>
            <person name="Vogel R.F."/>
        </authorList>
    </citation>
    <scope>NUCLEOTIDE SEQUENCE [LARGE SCALE GENOMIC DNA]</scope>
    <source>
        <strain evidence="3 4">DSM 28961</strain>
    </source>
</reference>
<evidence type="ECO:0000256" key="1">
    <source>
        <dbReference type="SAM" id="Phobius"/>
    </source>
</evidence>
<sequence length="374" mass="42625">MANLAPYISSIRLIVVMFPFLAILLLLPFLIRQYHRYGAISGWMVSVNYAFVFYILCAYALTILPLPTIEQVKQMTGPVENFHLFNFVRDFTTYSGFVLSQPDTWLHAAKTPQFTQPFFNLLLTLPFGMFLRYQYKKSFLTSLVLSFGLTLSFELIQRSALFGLYPRPYRLFDVDDLFLNTCGAMLGWLISGPLGKMLPKKEDIVETLEERSHKVSVSRKSVAILLDLAIIMVSDIAYNLIVGQPNQYVIILFYIFWVIIPELIGWPTLGQRLIHLQLVDKSGKKAGFVCVLLRNLFGYVLVYGLFAGELYVLNQTGSVVASELGTYYFLSLFGLFLILVFVLSLAVSLFTKQFFHEILSGTRLASTYQNKSEE</sequence>
<keyword evidence="1" id="KW-1133">Transmembrane helix</keyword>
<dbReference type="Proteomes" id="UP000530186">
    <property type="component" value="Unassembled WGS sequence"/>
</dbReference>
<dbReference type="RefSeq" id="WP_180746565.1">
    <property type="nucleotide sequence ID" value="NZ_CBCRWQ010000004.1"/>
</dbReference>
<dbReference type="InterPro" id="IPR053150">
    <property type="entry name" value="Teicoplanin_resist-assoc"/>
</dbReference>
<gene>
    <name evidence="3" type="ORF">HZR21_04120</name>
</gene>
<feature type="transmembrane region" description="Helical" evidence="1">
    <location>
        <begin position="12"/>
        <end position="31"/>
    </location>
</feature>
<feature type="domain" description="VanZ-like" evidence="2">
    <location>
        <begin position="51"/>
        <end position="190"/>
    </location>
</feature>
<feature type="transmembrane region" description="Helical" evidence="1">
    <location>
        <begin position="177"/>
        <end position="195"/>
    </location>
</feature>
<dbReference type="AlphaFoldDB" id="A0A7V8N0A4"/>
<evidence type="ECO:0000313" key="4">
    <source>
        <dbReference type="Proteomes" id="UP000530186"/>
    </source>
</evidence>
<feature type="transmembrane region" description="Helical" evidence="1">
    <location>
        <begin position="286"/>
        <end position="306"/>
    </location>
</feature>
<evidence type="ECO:0000259" key="2">
    <source>
        <dbReference type="Pfam" id="PF04892"/>
    </source>
</evidence>
<dbReference type="PANTHER" id="PTHR36834:SF1">
    <property type="entry name" value="INTEGRAL MEMBRANE PROTEIN"/>
    <property type="match status" value="1"/>
</dbReference>
<organism evidence="3 4">
    <name type="scientific">Pseudolactococcus laudensis</name>
    <dbReference type="NCBI Taxonomy" id="1494461"/>
    <lineage>
        <taxon>Bacteria</taxon>
        <taxon>Bacillati</taxon>
        <taxon>Bacillota</taxon>
        <taxon>Bacilli</taxon>
        <taxon>Lactobacillales</taxon>
        <taxon>Streptococcaceae</taxon>
        <taxon>Pseudolactococcus</taxon>
    </lineage>
</organism>